<evidence type="ECO:0000313" key="2">
    <source>
        <dbReference type="Proteomes" id="UP001163823"/>
    </source>
</evidence>
<organism evidence="1 2">
    <name type="scientific">Quillaja saponaria</name>
    <name type="common">Soap bark tree</name>
    <dbReference type="NCBI Taxonomy" id="32244"/>
    <lineage>
        <taxon>Eukaryota</taxon>
        <taxon>Viridiplantae</taxon>
        <taxon>Streptophyta</taxon>
        <taxon>Embryophyta</taxon>
        <taxon>Tracheophyta</taxon>
        <taxon>Spermatophyta</taxon>
        <taxon>Magnoliopsida</taxon>
        <taxon>eudicotyledons</taxon>
        <taxon>Gunneridae</taxon>
        <taxon>Pentapetalae</taxon>
        <taxon>rosids</taxon>
        <taxon>fabids</taxon>
        <taxon>Fabales</taxon>
        <taxon>Quillajaceae</taxon>
        <taxon>Quillaja</taxon>
    </lineage>
</organism>
<keyword evidence="2" id="KW-1185">Reference proteome</keyword>
<dbReference type="AlphaFoldDB" id="A0AAD7L0X3"/>
<protein>
    <submittedName>
        <fullName evidence="1">Uncharacterized protein</fullName>
    </submittedName>
</protein>
<comment type="caution">
    <text evidence="1">The sequence shown here is derived from an EMBL/GenBank/DDBJ whole genome shotgun (WGS) entry which is preliminary data.</text>
</comment>
<evidence type="ECO:0000313" key="1">
    <source>
        <dbReference type="EMBL" id="KAJ7949458.1"/>
    </source>
</evidence>
<dbReference type="KEGG" id="qsa:O6P43_029791"/>
<dbReference type="EMBL" id="JARAOO010000012">
    <property type="protein sequence ID" value="KAJ7949458.1"/>
    <property type="molecule type" value="Genomic_DNA"/>
</dbReference>
<name>A0AAD7L0X3_QUISA</name>
<accession>A0AAD7L0X3</accession>
<sequence>MVMKMVMEMARRIFMKMTTMMMILMTNCEQQRLTDLYEAVLVEHIIRVLLDTYWGLPLFPKLEAVE</sequence>
<gene>
    <name evidence="1" type="ORF">O6P43_029791</name>
</gene>
<dbReference type="Proteomes" id="UP001163823">
    <property type="component" value="Chromosome 12"/>
</dbReference>
<reference evidence="1" key="1">
    <citation type="journal article" date="2023" name="Science">
        <title>Elucidation of the pathway for biosynthesis of saponin adjuvants from the soapbark tree.</title>
        <authorList>
            <person name="Reed J."/>
            <person name="Orme A."/>
            <person name="El-Demerdash A."/>
            <person name="Owen C."/>
            <person name="Martin L.B.B."/>
            <person name="Misra R.C."/>
            <person name="Kikuchi S."/>
            <person name="Rejzek M."/>
            <person name="Martin A.C."/>
            <person name="Harkess A."/>
            <person name="Leebens-Mack J."/>
            <person name="Louveau T."/>
            <person name="Stephenson M.J."/>
            <person name="Osbourn A."/>
        </authorList>
    </citation>
    <scope>NUCLEOTIDE SEQUENCE</scope>
    <source>
        <strain evidence="1">S10</strain>
    </source>
</reference>
<proteinExistence type="predicted"/>